<evidence type="ECO:0000259" key="2">
    <source>
        <dbReference type="SMART" id="SM01204"/>
    </source>
</evidence>
<dbReference type="InterPro" id="IPR019494">
    <property type="entry name" value="FIST_C"/>
</dbReference>
<dbReference type="SMART" id="SM00897">
    <property type="entry name" value="FIST"/>
    <property type="match status" value="1"/>
</dbReference>
<dbReference type="PANTHER" id="PTHR40252:SF2">
    <property type="entry name" value="BLR0328 PROTEIN"/>
    <property type="match status" value="1"/>
</dbReference>
<dbReference type="OrthoDB" id="9770435at2"/>
<evidence type="ECO:0000313" key="3">
    <source>
        <dbReference type="EMBL" id="PCE64201.1"/>
    </source>
</evidence>
<keyword evidence="4" id="KW-1185">Reference proteome</keyword>
<proteinExistence type="predicted"/>
<name>A0A2A4G6Y7_9FLAO</name>
<dbReference type="AlphaFoldDB" id="A0A2A4G6Y7"/>
<evidence type="ECO:0008006" key="5">
    <source>
        <dbReference type="Google" id="ProtNLM"/>
    </source>
</evidence>
<dbReference type="Proteomes" id="UP000219559">
    <property type="component" value="Unassembled WGS sequence"/>
</dbReference>
<gene>
    <name evidence="3" type="ORF">B7P33_12650</name>
</gene>
<evidence type="ECO:0000259" key="1">
    <source>
        <dbReference type="SMART" id="SM00897"/>
    </source>
</evidence>
<organism evidence="3 4">
    <name type="scientific">Sediminicola luteus</name>
    <dbReference type="NCBI Taxonomy" id="319238"/>
    <lineage>
        <taxon>Bacteria</taxon>
        <taxon>Pseudomonadati</taxon>
        <taxon>Bacteroidota</taxon>
        <taxon>Flavobacteriia</taxon>
        <taxon>Flavobacteriales</taxon>
        <taxon>Flavobacteriaceae</taxon>
        <taxon>Sediminicola</taxon>
    </lineage>
</organism>
<protein>
    <recommendedName>
        <fullName evidence="5">Histidine kinase</fullName>
    </recommendedName>
</protein>
<dbReference type="EMBL" id="NBWU01000004">
    <property type="protein sequence ID" value="PCE64201.1"/>
    <property type="molecule type" value="Genomic_DNA"/>
</dbReference>
<dbReference type="RefSeq" id="WP_097443044.1">
    <property type="nucleotide sequence ID" value="NZ_NBWU01000004.1"/>
</dbReference>
<dbReference type="SMART" id="SM01204">
    <property type="entry name" value="FIST_C"/>
    <property type="match status" value="1"/>
</dbReference>
<reference evidence="3 4" key="1">
    <citation type="submission" date="2017-04" db="EMBL/GenBank/DDBJ databases">
        <title>A new member of the family Flavobacteriaceae isolated from ascidians.</title>
        <authorList>
            <person name="Chen L."/>
        </authorList>
    </citation>
    <scope>NUCLEOTIDE SEQUENCE [LARGE SCALE GENOMIC DNA]</scope>
    <source>
        <strain evidence="3 4">HQA918</strain>
    </source>
</reference>
<dbReference type="PANTHER" id="PTHR40252">
    <property type="entry name" value="BLR0328 PROTEIN"/>
    <property type="match status" value="1"/>
</dbReference>
<feature type="domain" description="FIST C-domain" evidence="2">
    <location>
        <begin position="217"/>
        <end position="355"/>
    </location>
</feature>
<dbReference type="Pfam" id="PF10442">
    <property type="entry name" value="FIST_C"/>
    <property type="match status" value="1"/>
</dbReference>
<accession>A0A2A4G6Y7</accession>
<dbReference type="InterPro" id="IPR013702">
    <property type="entry name" value="FIST_domain_N"/>
</dbReference>
<comment type="caution">
    <text evidence="3">The sequence shown here is derived from an EMBL/GenBank/DDBJ whole genome shotgun (WGS) entry which is preliminary data.</text>
</comment>
<feature type="domain" description="FIST" evidence="1">
    <location>
        <begin position="22"/>
        <end position="216"/>
    </location>
</feature>
<sequence length="375" mass="41306">MEIFQHNLTDKVGLGDMDIPFDPDIFFLFVSPKFQACENTISALRERYPQSELVGCSTAGEISGYHVNDESLSLTAVKFDKTKIKVITASLTDKGKNSYDIGLDVSKQLQNNDLRHILFLSDGLHVNGGELVRGLRELNQPNTAVTGALAADGTDFGNTFVITSDGCQSKMLVAIGFYGADLKVGYGSHSGWDSFGIERHVTKSEDNVLYELDGQPALSLYKSFLGKQAKDLPGSALLFPLSMRDEENKRPVIRTILGIDEDDQSLTFAGNIPQGSYVRLMKANIDRLIEGAAESARITQETSDEEPQLAFLFSCVGRKVIMKQLVEEEVEAVREVFDDGIYTTGFYSYGEIGPFDKDSPCDLHNQTMSITSFAE</sequence>
<dbReference type="Pfam" id="PF08495">
    <property type="entry name" value="FIST"/>
    <property type="match status" value="1"/>
</dbReference>
<evidence type="ECO:0000313" key="4">
    <source>
        <dbReference type="Proteomes" id="UP000219559"/>
    </source>
</evidence>